<feature type="compositionally biased region" description="Basic residues" evidence="8">
    <location>
        <begin position="510"/>
        <end position="525"/>
    </location>
</feature>
<feature type="compositionally biased region" description="Acidic residues" evidence="8">
    <location>
        <begin position="494"/>
        <end position="505"/>
    </location>
</feature>
<keyword evidence="7" id="KW-1015">Disulfide bond</keyword>
<sequence>MCTCTIDTATDGAVVGGTRQRYLCRIPALQSSKEPREPTLPAGEAEQSTGSEAEQEWERVQNATRLLAPMAGACIYHNQGWWTYEFCYGRAARQIHDPIDDADEAMTHVLGYYDKRVPLNSNDAIHGPSDDEHAQWETHAQQEQARGNRDGVTALDVSGERRYLTQQWTDGTLCDLTGEPRYVEVQYYCNKEGEKIAYADEPGTCRYVMIVHTPLLCEDPVFAGVQRGEADKISCQLVVSDEVYARAKERAIARIQGEKKATLEAPASADTKQEEEQQKEVEKKKEKQEDVSTKRRSTASSTARKNAEDEEEDDNVLSPFSLPKVWKKQLQQQLSLLNEALKQTSSLGRRKATTASKKAKTAATKKRPSTTGQRGDGSKRPVSPKEQHSGGETEETEEEEEDASSRSQRLWRAMNPTVVTLDEHGQVQVQKLKGDGKKKQKKQKKGEDDGHEEEASKTLEDSYRELLDSLGSMEAFKDMLPKELLKGGTGQREDADEASDADGTDDERKRAKSKGKKQKQPSKMR</sequence>
<evidence type="ECO:0000256" key="1">
    <source>
        <dbReference type="ARBA" id="ARBA00004367"/>
    </source>
</evidence>
<dbReference type="PANTHER" id="PTHR15414">
    <property type="entry name" value="OS-9-RELATED"/>
    <property type="match status" value="1"/>
</dbReference>
<evidence type="ECO:0000313" key="11">
    <source>
        <dbReference type="Proteomes" id="UP000278143"/>
    </source>
</evidence>
<evidence type="ECO:0000256" key="8">
    <source>
        <dbReference type="SAM" id="MobiDB-lite"/>
    </source>
</evidence>
<evidence type="ECO:0000256" key="2">
    <source>
        <dbReference type="ARBA" id="ARBA00009918"/>
    </source>
</evidence>
<dbReference type="SUPFAM" id="SSF50911">
    <property type="entry name" value="Mannose 6-phosphate receptor domain"/>
    <property type="match status" value="1"/>
</dbReference>
<feature type="region of interest" description="Disordered" evidence="8">
    <location>
        <begin position="345"/>
        <end position="461"/>
    </location>
</feature>
<dbReference type="GO" id="GO:0030968">
    <property type="term" value="P:endoplasmic reticulum unfolded protein response"/>
    <property type="evidence" value="ECO:0007669"/>
    <property type="project" value="InterPro"/>
</dbReference>
<dbReference type="GO" id="GO:0005789">
    <property type="term" value="C:endoplasmic reticulum membrane"/>
    <property type="evidence" value="ECO:0007669"/>
    <property type="project" value="UniProtKB-SubCell"/>
</dbReference>
<dbReference type="OrthoDB" id="448954at2759"/>
<dbReference type="PANTHER" id="PTHR15414:SF0">
    <property type="entry name" value="ENDOPLASMIC RETICULUM LECTIN 1"/>
    <property type="match status" value="1"/>
</dbReference>
<evidence type="ECO:0000256" key="7">
    <source>
        <dbReference type="ARBA" id="ARBA00023157"/>
    </source>
</evidence>
<organism evidence="10 11">
    <name type="scientific">Syncephalis pseudoplumigaleata</name>
    <dbReference type="NCBI Taxonomy" id="1712513"/>
    <lineage>
        <taxon>Eukaryota</taxon>
        <taxon>Fungi</taxon>
        <taxon>Fungi incertae sedis</taxon>
        <taxon>Zoopagomycota</taxon>
        <taxon>Zoopagomycotina</taxon>
        <taxon>Zoopagomycetes</taxon>
        <taxon>Zoopagales</taxon>
        <taxon>Piptocephalidaceae</taxon>
        <taxon>Syncephalis</taxon>
    </lineage>
</organism>
<feature type="compositionally biased region" description="Basic and acidic residues" evidence="8">
    <location>
        <begin position="271"/>
        <end position="293"/>
    </location>
</feature>
<proteinExistence type="inferred from homology"/>
<evidence type="ECO:0000256" key="3">
    <source>
        <dbReference type="ARBA" id="ARBA00018727"/>
    </source>
</evidence>
<dbReference type="InterPro" id="IPR012913">
    <property type="entry name" value="OS9-like_dom"/>
</dbReference>
<dbReference type="Gene3D" id="2.70.130.10">
    <property type="entry name" value="Mannose-6-phosphate receptor binding domain"/>
    <property type="match status" value="1"/>
</dbReference>
<feature type="compositionally biased region" description="Basic and acidic residues" evidence="8">
    <location>
        <begin position="376"/>
        <end position="391"/>
    </location>
</feature>
<dbReference type="AlphaFoldDB" id="A0A4P9YVH7"/>
<keyword evidence="5" id="KW-0430">Lectin</keyword>
<gene>
    <name evidence="10" type="ORF">SYNPS1DRAFT_31058</name>
</gene>
<feature type="compositionally biased region" description="Basic residues" evidence="8">
    <location>
        <begin position="348"/>
        <end position="368"/>
    </location>
</feature>
<dbReference type="Proteomes" id="UP000278143">
    <property type="component" value="Unassembled WGS sequence"/>
</dbReference>
<dbReference type="InterPro" id="IPR044865">
    <property type="entry name" value="MRH_dom"/>
</dbReference>
<dbReference type="Pfam" id="PF07915">
    <property type="entry name" value="PRKCSH"/>
    <property type="match status" value="1"/>
</dbReference>
<evidence type="ECO:0000256" key="5">
    <source>
        <dbReference type="ARBA" id="ARBA00022734"/>
    </source>
</evidence>
<dbReference type="GO" id="GO:0030970">
    <property type="term" value="P:retrograde protein transport, ER to cytosol"/>
    <property type="evidence" value="ECO:0007669"/>
    <property type="project" value="TreeGrafter"/>
</dbReference>
<comment type="similarity">
    <text evidence="2">Belongs to the OS-9 family.</text>
</comment>
<accession>A0A4P9YVH7</accession>
<dbReference type="InterPro" id="IPR045149">
    <property type="entry name" value="OS-9-like"/>
</dbReference>
<evidence type="ECO:0000256" key="6">
    <source>
        <dbReference type="ARBA" id="ARBA00022824"/>
    </source>
</evidence>
<comment type="subcellular location">
    <subcellularLocation>
        <location evidence="1">Endoplasmic reticulum membrane</location>
        <topology evidence="1">Peripheral membrane protein</topology>
        <orientation evidence="1">Lumenal side</orientation>
    </subcellularLocation>
</comment>
<feature type="region of interest" description="Disordered" evidence="8">
    <location>
        <begin position="481"/>
        <end position="525"/>
    </location>
</feature>
<dbReference type="PROSITE" id="PS51914">
    <property type="entry name" value="MRH"/>
    <property type="match status" value="1"/>
</dbReference>
<reference evidence="11" key="1">
    <citation type="journal article" date="2018" name="Nat. Microbiol.">
        <title>Leveraging single-cell genomics to expand the fungal tree of life.</title>
        <authorList>
            <person name="Ahrendt S.R."/>
            <person name="Quandt C.A."/>
            <person name="Ciobanu D."/>
            <person name="Clum A."/>
            <person name="Salamov A."/>
            <person name="Andreopoulos B."/>
            <person name="Cheng J.F."/>
            <person name="Woyke T."/>
            <person name="Pelin A."/>
            <person name="Henrissat B."/>
            <person name="Reynolds N.K."/>
            <person name="Benny G.L."/>
            <person name="Smith M.E."/>
            <person name="James T.Y."/>
            <person name="Grigoriev I.V."/>
        </authorList>
    </citation>
    <scope>NUCLEOTIDE SEQUENCE [LARGE SCALE GENOMIC DNA]</scope>
    <source>
        <strain evidence="11">Benny S71-1</strain>
    </source>
</reference>
<dbReference type="InterPro" id="IPR009011">
    <property type="entry name" value="Man6P_isomerase_rcpt-bd_dom_sf"/>
</dbReference>
<name>A0A4P9YVH7_9FUNG</name>
<feature type="compositionally biased region" description="Acidic residues" evidence="8">
    <location>
        <begin position="392"/>
        <end position="402"/>
    </location>
</feature>
<keyword evidence="6" id="KW-0256">Endoplasmic reticulum</keyword>
<keyword evidence="4" id="KW-0732">Signal</keyword>
<protein>
    <recommendedName>
        <fullName evidence="3">Protein OS-9 homolog</fullName>
    </recommendedName>
</protein>
<evidence type="ECO:0000256" key="4">
    <source>
        <dbReference type="ARBA" id="ARBA00022729"/>
    </source>
</evidence>
<feature type="domain" description="MRH" evidence="9">
    <location>
        <begin position="72"/>
        <end position="219"/>
    </location>
</feature>
<feature type="region of interest" description="Disordered" evidence="8">
    <location>
        <begin position="33"/>
        <end position="57"/>
    </location>
</feature>
<evidence type="ECO:0000259" key="9">
    <source>
        <dbReference type="PROSITE" id="PS51914"/>
    </source>
</evidence>
<evidence type="ECO:0000313" key="10">
    <source>
        <dbReference type="EMBL" id="RKP23231.1"/>
    </source>
</evidence>
<dbReference type="GO" id="GO:0005788">
    <property type="term" value="C:endoplasmic reticulum lumen"/>
    <property type="evidence" value="ECO:0007669"/>
    <property type="project" value="TreeGrafter"/>
</dbReference>
<keyword evidence="11" id="KW-1185">Reference proteome</keyword>
<feature type="compositionally biased region" description="Basic and acidic residues" evidence="8">
    <location>
        <begin position="445"/>
        <end position="461"/>
    </location>
</feature>
<feature type="region of interest" description="Disordered" evidence="8">
    <location>
        <begin position="259"/>
        <end position="316"/>
    </location>
</feature>
<dbReference type="GO" id="GO:0030246">
    <property type="term" value="F:carbohydrate binding"/>
    <property type="evidence" value="ECO:0007669"/>
    <property type="project" value="UniProtKB-KW"/>
</dbReference>
<dbReference type="EMBL" id="KZ991195">
    <property type="protein sequence ID" value="RKP23231.1"/>
    <property type="molecule type" value="Genomic_DNA"/>
</dbReference>